<evidence type="ECO:0000256" key="3">
    <source>
        <dbReference type="ARBA" id="ARBA00023163"/>
    </source>
</evidence>
<protein>
    <submittedName>
        <fullName evidence="6">TetR/AcrR family transcriptional regulator</fullName>
    </submittedName>
</protein>
<proteinExistence type="predicted"/>
<feature type="DNA-binding region" description="H-T-H motif" evidence="4">
    <location>
        <begin position="27"/>
        <end position="46"/>
    </location>
</feature>
<dbReference type="SUPFAM" id="SSF46689">
    <property type="entry name" value="Homeodomain-like"/>
    <property type="match status" value="1"/>
</dbReference>
<evidence type="ECO:0000313" key="6">
    <source>
        <dbReference type="EMBL" id="GAA2428393.1"/>
    </source>
</evidence>
<dbReference type="RefSeq" id="WP_344591594.1">
    <property type="nucleotide sequence ID" value="NZ_BAAARW010000016.1"/>
</dbReference>
<dbReference type="EMBL" id="BAAARW010000016">
    <property type="protein sequence ID" value="GAA2428393.1"/>
    <property type="molecule type" value="Genomic_DNA"/>
</dbReference>
<dbReference type="PANTHER" id="PTHR30055:SF234">
    <property type="entry name" value="HTH-TYPE TRANSCRIPTIONAL REGULATOR BETI"/>
    <property type="match status" value="1"/>
</dbReference>
<evidence type="ECO:0000256" key="1">
    <source>
        <dbReference type="ARBA" id="ARBA00023015"/>
    </source>
</evidence>
<dbReference type="PANTHER" id="PTHR30055">
    <property type="entry name" value="HTH-TYPE TRANSCRIPTIONAL REGULATOR RUTR"/>
    <property type="match status" value="1"/>
</dbReference>
<accession>A0ABN3JEW6</accession>
<dbReference type="InterPro" id="IPR009057">
    <property type="entry name" value="Homeodomain-like_sf"/>
</dbReference>
<name>A0ABN3JEW6_9ACTN</name>
<sequence length="179" mass="19932">MRADAVRNLDAVLQTGARLLHQDPATSIATIAAEAGVDRRTVYRRFVDRETLVAAIYRAKLEACQEVVDQARLNEAPVPIALHRYAEGIIDVSRRWPIDLSRLQQDEQSALRLHELIGCLDAFMERATREGVIRPGLPDRWARSQLIHLTNLAAHEMPELTPAQGADLIVQSLLEGIGT</sequence>
<dbReference type="PROSITE" id="PS50977">
    <property type="entry name" value="HTH_TETR_2"/>
    <property type="match status" value="1"/>
</dbReference>
<keyword evidence="2 4" id="KW-0238">DNA-binding</keyword>
<evidence type="ECO:0000256" key="4">
    <source>
        <dbReference type="PROSITE-ProRule" id="PRU00335"/>
    </source>
</evidence>
<evidence type="ECO:0000259" key="5">
    <source>
        <dbReference type="PROSITE" id="PS50977"/>
    </source>
</evidence>
<keyword evidence="7" id="KW-1185">Reference proteome</keyword>
<keyword evidence="1" id="KW-0805">Transcription regulation</keyword>
<dbReference type="InterPro" id="IPR001647">
    <property type="entry name" value="HTH_TetR"/>
</dbReference>
<keyword evidence="3" id="KW-0804">Transcription</keyword>
<dbReference type="Gene3D" id="1.10.357.10">
    <property type="entry name" value="Tetracycline Repressor, domain 2"/>
    <property type="match status" value="1"/>
</dbReference>
<reference evidence="6 7" key="1">
    <citation type="journal article" date="2019" name="Int. J. Syst. Evol. Microbiol.">
        <title>The Global Catalogue of Microorganisms (GCM) 10K type strain sequencing project: providing services to taxonomists for standard genome sequencing and annotation.</title>
        <authorList>
            <consortium name="The Broad Institute Genomics Platform"/>
            <consortium name="The Broad Institute Genome Sequencing Center for Infectious Disease"/>
            <person name="Wu L."/>
            <person name="Ma J."/>
        </authorList>
    </citation>
    <scope>NUCLEOTIDE SEQUENCE [LARGE SCALE GENOMIC DNA]</scope>
    <source>
        <strain evidence="6 7">JCM 3325</strain>
    </source>
</reference>
<gene>
    <name evidence="6" type="ORF">GCM10010191_46840</name>
</gene>
<evidence type="ECO:0000313" key="7">
    <source>
        <dbReference type="Proteomes" id="UP001501231"/>
    </source>
</evidence>
<organism evidence="6 7">
    <name type="scientific">Actinomadura vinacea</name>
    <dbReference type="NCBI Taxonomy" id="115336"/>
    <lineage>
        <taxon>Bacteria</taxon>
        <taxon>Bacillati</taxon>
        <taxon>Actinomycetota</taxon>
        <taxon>Actinomycetes</taxon>
        <taxon>Streptosporangiales</taxon>
        <taxon>Thermomonosporaceae</taxon>
        <taxon>Actinomadura</taxon>
    </lineage>
</organism>
<comment type="caution">
    <text evidence="6">The sequence shown here is derived from an EMBL/GenBank/DDBJ whole genome shotgun (WGS) entry which is preliminary data.</text>
</comment>
<dbReference type="InterPro" id="IPR050109">
    <property type="entry name" value="HTH-type_TetR-like_transc_reg"/>
</dbReference>
<feature type="domain" description="HTH tetR-type" evidence="5">
    <location>
        <begin position="6"/>
        <end position="64"/>
    </location>
</feature>
<dbReference type="Proteomes" id="UP001501231">
    <property type="component" value="Unassembled WGS sequence"/>
</dbReference>
<dbReference type="Pfam" id="PF00440">
    <property type="entry name" value="TetR_N"/>
    <property type="match status" value="1"/>
</dbReference>
<evidence type="ECO:0000256" key="2">
    <source>
        <dbReference type="ARBA" id="ARBA00023125"/>
    </source>
</evidence>